<comment type="subcellular location">
    <subcellularLocation>
        <location evidence="1">Membrane</location>
        <topology evidence="1">Multi-pass membrane protein</topology>
    </subcellularLocation>
</comment>
<feature type="region of interest" description="Disordered" evidence="5">
    <location>
        <begin position="551"/>
        <end position="590"/>
    </location>
</feature>
<accession>A0A2A9F016</accession>
<feature type="domain" description="SLC26A/SulP transporter" evidence="7">
    <location>
        <begin position="12"/>
        <end position="374"/>
    </location>
</feature>
<keyword evidence="9" id="KW-1185">Reference proteome</keyword>
<feature type="transmembrane region" description="Helical" evidence="6">
    <location>
        <begin position="89"/>
        <end position="107"/>
    </location>
</feature>
<feature type="transmembrane region" description="Helical" evidence="6">
    <location>
        <begin position="238"/>
        <end position="262"/>
    </location>
</feature>
<evidence type="ECO:0000256" key="6">
    <source>
        <dbReference type="SAM" id="Phobius"/>
    </source>
</evidence>
<dbReference type="PANTHER" id="PTHR11814">
    <property type="entry name" value="SULFATE TRANSPORTER"/>
    <property type="match status" value="1"/>
</dbReference>
<dbReference type="Gene3D" id="3.30.750.24">
    <property type="entry name" value="STAS domain"/>
    <property type="match status" value="1"/>
</dbReference>
<dbReference type="Proteomes" id="UP000224130">
    <property type="component" value="Unassembled WGS sequence"/>
</dbReference>
<dbReference type="Pfam" id="PF00916">
    <property type="entry name" value="Sulfate_transp"/>
    <property type="match status" value="1"/>
</dbReference>
<feature type="transmembrane region" description="Helical" evidence="6">
    <location>
        <begin position="274"/>
        <end position="293"/>
    </location>
</feature>
<dbReference type="InterPro" id="IPR011547">
    <property type="entry name" value="SLC26A/SulP_dom"/>
</dbReference>
<feature type="transmembrane region" description="Helical" evidence="6">
    <location>
        <begin position="384"/>
        <end position="401"/>
    </location>
</feature>
<feature type="transmembrane region" description="Helical" evidence="6">
    <location>
        <begin position="114"/>
        <end position="137"/>
    </location>
</feature>
<reference evidence="8 9" key="1">
    <citation type="submission" date="2017-10" db="EMBL/GenBank/DDBJ databases">
        <title>Sequencing the genomes of 1000 actinobacteria strains.</title>
        <authorList>
            <person name="Klenk H.-P."/>
        </authorList>
    </citation>
    <scope>NUCLEOTIDE SEQUENCE [LARGE SCALE GENOMIC DNA]</scope>
    <source>
        <strain evidence="8 9">DSM 21863</strain>
    </source>
</reference>
<keyword evidence="4 6" id="KW-0472">Membrane</keyword>
<feature type="transmembrane region" description="Helical" evidence="6">
    <location>
        <begin position="313"/>
        <end position="346"/>
    </location>
</feature>
<dbReference type="InterPro" id="IPR036513">
    <property type="entry name" value="STAS_dom_sf"/>
</dbReference>
<gene>
    <name evidence="8" type="ORF">ATJ88_3390</name>
</gene>
<organism evidence="8 9">
    <name type="scientific">Isoptericola jiangsuensis</name>
    <dbReference type="NCBI Taxonomy" id="548579"/>
    <lineage>
        <taxon>Bacteria</taxon>
        <taxon>Bacillati</taxon>
        <taxon>Actinomycetota</taxon>
        <taxon>Actinomycetes</taxon>
        <taxon>Micrococcales</taxon>
        <taxon>Promicromonosporaceae</taxon>
        <taxon>Isoptericola</taxon>
    </lineage>
</organism>
<keyword evidence="3 6" id="KW-1133">Transmembrane helix</keyword>
<evidence type="ECO:0000256" key="4">
    <source>
        <dbReference type="ARBA" id="ARBA00023136"/>
    </source>
</evidence>
<protein>
    <submittedName>
        <fullName evidence="8">SulP family sulfate permease</fullName>
    </submittedName>
</protein>
<name>A0A2A9F016_9MICO</name>
<dbReference type="AlphaFoldDB" id="A0A2A9F016"/>
<evidence type="ECO:0000256" key="5">
    <source>
        <dbReference type="SAM" id="MobiDB-lite"/>
    </source>
</evidence>
<feature type="transmembrane region" description="Helical" evidence="6">
    <location>
        <begin position="358"/>
        <end position="378"/>
    </location>
</feature>
<comment type="caution">
    <text evidence="8">The sequence shown here is derived from an EMBL/GenBank/DDBJ whole genome shotgun (WGS) entry which is preliminary data.</text>
</comment>
<feature type="transmembrane region" description="Helical" evidence="6">
    <location>
        <begin position="166"/>
        <end position="185"/>
    </location>
</feature>
<sequence>MRGVPTRPTPRDLVSGFVTGLFSIPEGMAYATVGGFSAPLGLWSGAVPTIVGSVFSRTVLMVTTLTSAIALSAQSILTDAGLDPGDLGAVAALTLVVGLWMVLLGVLRLGSVMSFVSTAVMTGFTAGIAVQIVAGVVEDATGYDPQSHNTVGKLVEAVAHVGDWDAPTVVVAAATVAVWAGLSLVPRLRKTATLVSLVVVTAVVAVAGIDVETVGDIAAIPRSLPPLSLPDLAALPHLAWGGLAIALIALAQAAGISAAVSNPDGTRADASKDFTAQGLANVAGGFFGALPTGGSLSRTGVATSGGAQTRWAGIFAGVWLVLLVLALGPFAGTIPMAVIGGLLLVIGGELVMGRRRDVVLVARTSPLSTAAMVVTFAATTQLPLQQAIFLGAALSIVLFAVQAAKRGRVVELVPDGAGDFGIADAPADLPSGRTTVLHYVGSGFFAEVNRVEQEWPHTAGAHDAALVVSLRGSAGIPSTTFLKSLDRLLDRWHEHGVEVVLCGVPDELRERFAVGGVSDRVRDAVLGDAGGILATLREAYDLAERRRRAASAATLDHHAADPDGAAPGDPPRAVPTDPLGDPGSTGQEAP</sequence>
<evidence type="ECO:0000256" key="2">
    <source>
        <dbReference type="ARBA" id="ARBA00022692"/>
    </source>
</evidence>
<dbReference type="GO" id="GO:0016020">
    <property type="term" value="C:membrane"/>
    <property type="evidence" value="ECO:0007669"/>
    <property type="project" value="UniProtKB-SubCell"/>
</dbReference>
<dbReference type="InterPro" id="IPR001902">
    <property type="entry name" value="SLC26A/SulP_fam"/>
</dbReference>
<evidence type="ECO:0000256" key="1">
    <source>
        <dbReference type="ARBA" id="ARBA00004141"/>
    </source>
</evidence>
<evidence type="ECO:0000313" key="9">
    <source>
        <dbReference type="Proteomes" id="UP000224130"/>
    </source>
</evidence>
<evidence type="ECO:0000313" key="8">
    <source>
        <dbReference type="EMBL" id="PFG44654.1"/>
    </source>
</evidence>
<proteinExistence type="predicted"/>
<keyword evidence="2 6" id="KW-0812">Transmembrane</keyword>
<dbReference type="GO" id="GO:0055085">
    <property type="term" value="P:transmembrane transport"/>
    <property type="evidence" value="ECO:0007669"/>
    <property type="project" value="InterPro"/>
</dbReference>
<dbReference type="EMBL" id="PDJJ01000001">
    <property type="protein sequence ID" value="PFG44654.1"/>
    <property type="molecule type" value="Genomic_DNA"/>
</dbReference>
<evidence type="ECO:0000256" key="3">
    <source>
        <dbReference type="ARBA" id="ARBA00022989"/>
    </source>
</evidence>
<evidence type="ECO:0000259" key="7">
    <source>
        <dbReference type="Pfam" id="PF00916"/>
    </source>
</evidence>
<feature type="transmembrane region" description="Helical" evidence="6">
    <location>
        <begin position="192"/>
        <end position="209"/>
    </location>
</feature>